<evidence type="ECO:0000313" key="2">
    <source>
        <dbReference type="Proteomes" id="UP001597273"/>
    </source>
</evidence>
<keyword evidence="2" id="KW-1185">Reference proteome</keyword>
<gene>
    <name evidence="1" type="ORF">ACFSDB_15865</name>
</gene>
<protein>
    <recommendedName>
        <fullName evidence="3">Bacterial Pleckstrin homology domain-containing protein</fullName>
    </recommendedName>
</protein>
<evidence type="ECO:0008006" key="3">
    <source>
        <dbReference type="Google" id="ProtNLM"/>
    </source>
</evidence>
<evidence type="ECO:0000313" key="1">
    <source>
        <dbReference type="EMBL" id="MFD1864379.1"/>
    </source>
</evidence>
<dbReference type="RefSeq" id="WP_204892844.1">
    <property type="nucleotide sequence ID" value="NZ_JBHUFW010000012.1"/>
</dbReference>
<proteinExistence type="predicted"/>
<sequence>MHHSTLLSSIIYTDTERLIEAGEMKIIRRESRLQLFEHEVATPESAFPLSAVWDVSYKSLSTDANMLYLHTHRGVITYQVYEDPAQFVKAFKKLKNVHY</sequence>
<dbReference type="Proteomes" id="UP001597273">
    <property type="component" value="Unassembled WGS sequence"/>
</dbReference>
<dbReference type="EMBL" id="JBHUFW010000012">
    <property type="protein sequence ID" value="MFD1864379.1"/>
    <property type="molecule type" value="Genomic_DNA"/>
</dbReference>
<accession>A0ABW4QLX0</accession>
<comment type="caution">
    <text evidence="1">The sequence shown here is derived from an EMBL/GenBank/DDBJ whole genome shotgun (WGS) entry which is preliminary data.</text>
</comment>
<organism evidence="1 2">
    <name type="scientific">Planococcus chinensis</name>
    <dbReference type="NCBI Taxonomy" id="272917"/>
    <lineage>
        <taxon>Bacteria</taxon>
        <taxon>Bacillati</taxon>
        <taxon>Bacillota</taxon>
        <taxon>Bacilli</taxon>
        <taxon>Bacillales</taxon>
        <taxon>Caryophanaceae</taxon>
        <taxon>Planococcus</taxon>
    </lineage>
</organism>
<reference evidence="2" key="1">
    <citation type="journal article" date="2019" name="Int. J. Syst. Evol. Microbiol.">
        <title>The Global Catalogue of Microorganisms (GCM) 10K type strain sequencing project: providing services to taxonomists for standard genome sequencing and annotation.</title>
        <authorList>
            <consortium name="The Broad Institute Genomics Platform"/>
            <consortium name="The Broad Institute Genome Sequencing Center for Infectious Disease"/>
            <person name="Wu L."/>
            <person name="Ma J."/>
        </authorList>
    </citation>
    <scope>NUCLEOTIDE SEQUENCE [LARGE SCALE GENOMIC DNA]</scope>
    <source>
        <strain evidence="2">CGMCC 1.15475</strain>
    </source>
</reference>
<name>A0ABW4QLX0_9BACL</name>